<evidence type="ECO:0000313" key="2">
    <source>
        <dbReference type="Proteomes" id="UP000247078"/>
    </source>
</evidence>
<dbReference type="EMBL" id="QGTZ01000001">
    <property type="protein sequence ID" value="PWW44964.1"/>
    <property type="molecule type" value="Genomic_DNA"/>
</dbReference>
<accession>A0A855YJ55</accession>
<comment type="caution">
    <text evidence="1">The sequence shown here is derived from an EMBL/GenBank/DDBJ whole genome shotgun (WGS) entry which is preliminary data.</text>
</comment>
<reference evidence="1 2" key="1">
    <citation type="submission" date="2018-05" db="EMBL/GenBank/DDBJ databases">
        <title>Freshwater and sediment microbial communities from various areas in North America, analyzing microbe dynamics in response to fracking.</title>
        <authorList>
            <person name="Lamendella R."/>
        </authorList>
    </citation>
    <scope>NUCLEOTIDE SEQUENCE [LARGE SCALE GENOMIC DNA]</scope>
    <source>
        <strain evidence="1 2">DB-3</strain>
    </source>
</reference>
<organism evidence="1 2">
    <name type="scientific">Paenibacillus pabuli</name>
    <dbReference type="NCBI Taxonomy" id="1472"/>
    <lineage>
        <taxon>Bacteria</taxon>
        <taxon>Bacillati</taxon>
        <taxon>Bacillota</taxon>
        <taxon>Bacilli</taxon>
        <taxon>Bacillales</taxon>
        <taxon>Paenibacillaceae</taxon>
        <taxon>Paenibacillus</taxon>
    </lineage>
</organism>
<name>A0A855YJ55_9BACL</name>
<protein>
    <submittedName>
        <fullName evidence="1">Uncharacterized protein</fullName>
    </submittedName>
</protein>
<proteinExistence type="predicted"/>
<evidence type="ECO:0000313" key="1">
    <source>
        <dbReference type="EMBL" id="PWW44964.1"/>
    </source>
</evidence>
<gene>
    <name evidence="1" type="ORF">DET56_101164</name>
</gene>
<dbReference type="Proteomes" id="UP000247078">
    <property type="component" value="Unassembled WGS sequence"/>
</dbReference>
<sequence>MQLKAEFTNWIQVQIGPIHLMAIITSITSMRGSQIHAAS</sequence>
<dbReference type="AlphaFoldDB" id="A0A855YJ55"/>